<dbReference type="Proteomes" id="UP000199341">
    <property type="component" value="Unassembled WGS sequence"/>
</dbReference>
<gene>
    <name evidence="2" type="ORF">SAMN05216259_1278</name>
</gene>
<dbReference type="InterPro" id="IPR042261">
    <property type="entry name" value="Lsr2-like_dimerization"/>
</dbReference>
<protein>
    <submittedName>
        <fullName evidence="2">Lsr2 protein</fullName>
    </submittedName>
</protein>
<dbReference type="Pfam" id="PF11774">
    <property type="entry name" value="Lsr2"/>
    <property type="match status" value="1"/>
</dbReference>
<organism evidence="2 3">
    <name type="scientific">Actinacidiphila guanduensis</name>
    <dbReference type="NCBI Taxonomy" id="310781"/>
    <lineage>
        <taxon>Bacteria</taxon>
        <taxon>Bacillati</taxon>
        <taxon>Actinomycetota</taxon>
        <taxon>Actinomycetes</taxon>
        <taxon>Kitasatosporales</taxon>
        <taxon>Streptomycetaceae</taxon>
        <taxon>Actinacidiphila</taxon>
    </lineage>
</organism>
<dbReference type="InterPro" id="IPR024412">
    <property type="entry name" value="Lsr2_dim_dom"/>
</dbReference>
<proteinExistence type="predicted"/>
<sequence length="65" mass="6979">MAKLRTVTYVDDVTGEETPTAWLCVLEVDGAVVELPLGDASRDRLLAALEPFLHAQGPVHCPCST</sequence>
<evidence type="ECO:0000259" key="1">
    <source>
        <dbReference type="Pfam" id="PF11774"/>
    </source>
</evidence>
<feature type="domain" description="Lsr2 dimerization" evidence="1">
    <location>
        <begin position="1"/>
        <end position="55"/>
    </location>
</feature>
<accession>A0A1H0SDI3</accession>
<dbReference type="STRING" id="310781.SAMN05216259_1278"/>
<reference evidence="2 3" key="1">
    <citation type="submission" date="2016-10" db="EMBL/GenBank/DDBJ databases">
        <authorList>
            <person name="de Groot N.N."/>
        </authorList>
    </citation>
    <scope>NUCLEOTIDE SEQUENCE [LARGE SCALE GENOMIC DNA]</scope>
    <source>
        <strain evidence="2 3">CGMCC 4.2022</strain>
    </source>
</reference>
<dbReference type="GO" id="GO:0003677">
    <property type="term" value="F:DNA binding"/>
    <property type="evidence" value="ECO:0007669"/>
    <property type="project" value="InterPro"/>
</dbReference>
<name>A0A1H0SDI3_9ACTN</name>
<dbReference type="Gene3D" id="3.30.60.230">
    <property type="entry name" value="Lsr2, dimerization domain"/>
    <property type="match status" value="1"/>
</dbReference>
<dbReference type="EMBL" id="FNIE01000027">
    <property type="protein sequence ID" value="SDP39288.1"/>
    <property type="molecule type" value="Genomic_DNA"/>
</dbReference>
<evidence type="ECO:0000313" key="3">
    <source>
        <dbReference type="Proteomes" id="UP000199341"/>
    </source>
</evidence>
<dbReference type="RefSeq" id="WP_218136758.1">
    <property type="nucleotide sequence ID" value="NZ_FNIE01000027.1"/>
</dbReference>
<dbReference type="AlphaFoldDB" id="A0A1H0SDI3"/>
<evidence type="ECO:0000313" key="2">
    <source>
        <dbReference type="EMBL" id="SDP39288.1"/>
    </source>
</evidence>
<keyword evidence="3" id="KW-1185">Reference proteome</keyword>